<feature type="transmembrane region" description="Helical" evidence="7">
    <location>
        <begin position="874"/>
        <end position="898"/>
    </location>
</feature>
<evidence type="ECO:0000259" key="8">
    <source>
        <dbReference type="Pfam" id="PF00122"/>
    </source>
</evidence>
<dbReference type="SUPFAM" id="SSF81660">
    <property type="entry name" value="Metal cation-transporting ATPase, ATP-binding domain N"/>
    <property type="match status" value="1"/>
</dbReference>
<evidence type="ECO:0000313" key="10">
    <source>
        <dbReference type="Proteomes" id="UP000824110"/>
    </source>
</evidence>
<dbReference type="SFLD" id="SFLDS00003">
    <property type="entry name" value="Haloacid_Dehalogenase"/>
    <property type="match status" value="1"/>
</dbReference>
<evidence type="ECO:0000256" key="7">
    <source>
        <dbReference type="SAM" id="Phobius"/>
    </source>
</evidence>
<dbReference type="InterPro" id="IPR023299">
    <property type="entry name" value="ATPase_P-typ_cyto_dom_N"/>
</dbReference>
<dbReference type="EMBL" id="DVNE01000011">
    <property type="protein sequence ID" value="HIU61252.1"/>
    <property type="molecule type" value="Genomic_DNA"/>
</dbReference>
<name>A0A9D1SIV9_9FIRM</name>
<dbReference type="Gene3D" id="3.40.1110.10">
    <property type="entry name" value="Calcium-transporting ATPase, cytoplasmic domain N"/>
    <property type="match status" value="1"/>
</dbReference>
<comment type="subcellular location">
    <subcellularLocation>
        <location evidence="1">Membrane</location>
        <topology evidence="1">Multi-pass membrane protein</topology>
    </subcellularLocation>
</comment>
<dbReference type="PANTHER" id="PTHR42861">
    <property type="entry name" value="CALCIUM-TRANSPORTING ATPASE"/>
    <property type="match status" value="1"/>
</dbReference>
<organism evidence="9 10">
    <name type="scientific">Candidatus Coproplasma excrementigallinarum</name>
    <dbReference type="NCBI Taxonomy" id="2840747"/>
    <lineage>
        <taxon>Bacteria</taxon>
        <taxon>Bacillati</taxon>
        <taxon>Bacillota</taxon>
        <taxon>Clostridia</taxon>
        <taxon>Eubacteriales</taxon>
        <taxon>Candidatus Coproplasma</taxon>
    </lineage>
</organism>
<dbReference type="Gene3D" id="2.70.150.10">
    <property type="entry name" value="Calcium-transporting ATPase, cytoplasmic transduction domain A"/>
    <property type="match status" value="1"/>
</dbReference>
<evidence type="ECO:0000256" key="3">
    <source>
        <dbReference type="ARBA" id="ARBA00022967"/>
    </source>
</evidence>
<keyword evidence="5 7" id="KW-0472">Membrane</keyword>
<dbReference type="AlphaFoldDB" id="A0A9D1SIV9"/>
<dbReference type="Gene3D" id="1.20.1110.10">
    <property type="entry name" value="Calcium-transporting ATPase, transmembrane domain"/>
    <property type="match status" value="1"/>
</dbReference>
<feature type="transmembrane region" description="Helical" evidence="7">
    <location>
        <begin position="355"/>
        <end position="379"/>
    </location>
</feature>
<proteinExistence type="predicted"/>
<dbReference type="NCBIfam" id="TIGR01494">
    <property type="entry name" value="ATPase_P-type"/>
    <property type="match status" value="1"/>
</dbReference>
<feature type="transmembrane region" description="Helical" evidence="7">
    <location>
        <begin position="179"/>
        <end position="201"/>
    </location>
</feature>
<comment type="caution">
    <text evidence="9">The sequence shown here is derived from an EMBL/GenBank/DDBJ whole genome shotgun (WGS) entry which is preliminary data.</text>
</comment>
<evidence type="ECO:0000313" key="9">
    <source>
        <dbReference type="EMBL" id="HIU61252.1"/>
    </source>
</evidence>
<feature type="compositionally biased region" description="Basic and acidic residues" evidence="6">
    <location>
        <begin position="11"/>
        <end position="25"/>
    </location>
</feature>
<dbReference type="InterPro" id="IPR044492">
    <property type="entry name" value="P_typ_ATPase_HD_dom"/>
</dbReference>
<dbReference type="SFLD" id="SFLDG00002">
    <property type="entry name" value="C1.7:_P-type_atpase_like"/>
    <property type="match status" value="1"/>
</dbReference>
<gene>
    <name evidence="9" type="ORF">IAB69_01195</name>
</gene>
<dbReference type="Proteomes" id="UP000824110">
    <property type="component" value="Unassembled WGS sequence"/>
</dbReference>
<dbReference type="InterPro" id="IPR023298">
    <property type="entry name" value="ATPase_P-typ_TM_dom_sf"/>
</dbReference>
<dbReference type="SUPFAM" id="SSF56784">
    <property type="entry name" value="HAD-like"/>
    <property type="match status" value="1"/>
</dbReference>
<feature type="transmembrane region" description="Helical" evidence="7">
    <location>
        <begin position="809"/>
        <end position="832"/>
    </location>
</feature>
<sequence length="952" mass="103231">MSKIFYKKGTARTETDREAAEKAAEEIAATDGTEIVKDDLTGGTSAKDGAQSVKDGLSEGASAKDANLGGAGGKDSLSEGATNDKTGTDGEKSGKADGAENGNDGKAGEESYLDEDDDFDKDRLVKYFRRHPKNKINTRVERYTPDLNEGLTAAQVQTRFSQFLFNDTNKKYSKSYASIFIGNICTFFNLLCLLAFIALILAGTKQISNYLVIFITTANIVIGIIQEIRSKLSIDRLSILAANTAKVMRGGEVVDIPLSEIVLDDVILLETGNQVPADCILAEGSVEVNESLLTGESVSVKKNVGDVLFAGSFISSGNGKFRVEKVGKETYLQKLTSKAKKYKRPNSELMNSTKWIIKVIGVLIIPVAIGIFFSTYANYTPADGADVEGWIFSAQANYAIQRTCTVVIGMIPSGMLLLTSVALAVGVIRLAKHNTLVQDLYSLEMLARVNVLCLDKTGTITDGRMKVNDCIILNTVGELSLNDIMGSMLAALEDNNQTSIALYNHFGHSDKLSPVAKIPFSSKRKLSAVTFDEVGTFAYGAPEFVLKPLPAKVERIIKQYAQMGMRVLVLAHSTAAIAGDKLPSIMRPVAIISIADNIREDAISTIKWFKENDVAVKVISGDNPVTVSEVARRAGIDGAEKFISLEGLNDSEVENVADSYTVFGRVTPEQKAILVRAIKHEGNTVAMTGDGVNDILALKEADCAISVASGSEAARNVSHLVLMDNNFNSMPRIVAEGRRVINNIKNSSSLYLMKTLFTTLLAALVLIIPNMHYPFLPSNMLLLEVCVIGVPSFFLSLQPNNARVQGKFITHVMSRAVAGGVLMILCVMSMYIANVANSAEFGDYYIPMAMIALTFSGLVMLFRVCQPFNAYRVVLFLSMFAIAVVCFAVEPLAEFLYIGWGQLTWDYARILVIVVVIEAAFPLSSALIKIMEIIMPSSTGNVKKKPPQAKDR</sequence>
<keyword evidence="3" id="KW-1278">Translocase</keyword>
<dbReference type="SFLD" id="SFLDF00027">
    <property type="entry name" value="p-type_atpase"/>
    <property type="match status" value="1"/>
</dbReference>
<dbReference type="Pfam" id="PF00122">
    <property type="entry name" value="E1-E2_ATPase"/>
    <property type="match status" value="1"/>
</dbReference>
<dbReference type="InterPro" id="IPR018303">
    <property type="entry name" value="ATPase_P-typ_P_site"/>
</dbReference>
<protein>
    <submittedName>
        <fullName evidence="9">HAD-IC family P-type ATPase</fullName>
    </submittedName>
</protein>
<dbReference type="GO" id="GO:0005524">
    <property type="term" value="F:ATP binding"/>
    <property type="evidence" value="ECO:0007669"/>
    <property type="project" value="InterPro"/>
</dbReference>
<dbReference type="PRINTS" id="PR00120">
    <property type="entry name" value="HATPASE"/>
</dbReference>
<dbReference type="SUPFAM" id="SSF81653">
    <property type="entry name" value="Calcium ATPase, transduction domain A"/>
    <property type="match status" value="1"/>
</dbReference>
<reference evidence="9" key="1">
    <citation type="submission" date="2020-10" db="EMBL/GenBank/DDBJ databases">
        <authorList>
            <person name="Gilroy R."/>
        </authorList>
    </citation>
    <scope>NUCLEOTIDE SEQUENCE</scope>
    <source>
        <strain evidence="9">CHK195-12923</strain>
    </source>
</reference>
<evidence type="ECO:0000256" key="6">
    <source>
        <dbReference type="SAM" id="MobiDB-lite"/>
    </source>
</evidence>
<dbReference type="PROSITE" id="PS00154">
    <property type="entry name" value="ATPASE_E1_E2"/>
    <property type="match status" value="1"/>
</dbReference>
<evidence type="ECO:0000256" key="4">
    <source>
        <dbReference type="ARBA" id="ARBA00022989"/>
    </source>
</evidence>
<keyword evidence="4 7" id="KW-1133">Transmembrane helix</keyword>
<dbReference type="PRINTS" id="PR00119">
    <property type="entry name" value="CATATPASE"/>
</dbReference>
<dbReference type="Pfam" id="PF00702">
    <property type="entry name" value="Hydrolase"/>
    <property type="match status" value="1"/>
</dbReference>
<evidence type="ECO:0000256" key="2">
    <source>
        <dbReference type="ARBA" id="ARBA00022692"/>
    </source>
</evidence>
<feature type="domain" description="P-type ATPase A" evidence="8">
    <location>
        <begin position="240"/>
        <end position="338"/>
    </location>
</feature>
<feature type="transmembrane region" description="Helical" evidence="7">
    <location>
        <begin position="844"/>
        <end position="862"/>
    </location>
</feature>
<evidence type="ECO:0000256" key="5">
    <source>
        <dbReference type="ARBA" id="ARBA00023136"/>
    </source>
</evidence>
<dbReference type="InterPro" id="IPR059000">
    <property type="entry name" value="ATPase_P-type_domA"/>
</dbReference>
<keyword evidence="2 7" id="KW-0812">Transmembrane</keyword>
<feature type="compositionally biased region" description="Basic residues" evidence="6">
    <location>
        <begin position="1"/>
        <end position="10"/>
    </location>
</feature>
<feature type="transmembrane region" description="Helical" evidence="7">
    <location>
        <begin position="910"/>
        <end position="928"/>
    </location>
</feature>
<feature type="transmembrane region" description="Helical" evidence="7">
    <location>
        <begin position="748"/>
        <end position="768"/>
    </location>
</feature>
<dbReference type="Gene3D" id="3.40.50.1000">
    <property type="entry name" value="HAD superfamily/HAD-like"/>
    <property type="match status" value="1"/>
</dbReference>
<dbReference type="InterPro" id="IPR001757">
    <property type="entry name" value="P_typ_ATPase"/>
</dbReference>
<feature type="transmembrane region" description="Helical" evidence="7">
    <location>
        <begin position="780"/>
        <end position="797"/>
    </location>
</feature>
<reference evidence="9" key="2">
    <citation type="journal article" date="2021" name="PeerJ">
        <title>Extensive microbial diversity within the chicken gut microbiome revealed by metagenomics and culture.</title>
        <authorList>
            <person name="Gilroy R."/>
            <person name="Ravi A."/>
            <person name="Getino M."/>
            <person name="Pursley I."/>
            <person name="Horton D.L."/>
            <person name="Alikhan N.F."/>
            <person name="Baker D."/>
            <person name="Gharbi K."/>
            <person name="Hall N."/>
            <person name="Watson M."/>
            <person name="Adriaenssens E.M."/>
            <person name="Foster-Nyarko E."/>
            <person name="Jarju S."/>
            <person name="Secka A."/>
            <person name="Antonio M."/>
            <person name="Oren A."/>
            <person name="Chaudhuri R.R."/>
            <person name="La Ragione R."/>
            <person name="Hildebrand F."/>
            <person name="Pallen M.J."/>
        </authorList>
    </citation>
    <scope>NUCLEOTIDE SEQUENCE</scope>
    <source>
        <strain evidence="9">CHK195-12923</strain>
    </source>
</reference>
<dbReference type="SUPFAM" id="SSF81665">
    <property type="entry name" value="Calcium ATPase, transmembrane domain M"/>
    <property type="match status" value="1"/>
</dbReference>
<dbReference type="InterPro" id="IPR036412">
    <property type="entry name" value="HAD-like_sf"/>
</dbReference>
<evidence type="ECO:0000256" key="1">
    <source>
        <dbReference type="ARBA" id="ARBA00004141"/>
    </source>
</evidence>
<accession>A0A9D1SIV9</accession>
<dbReference type="InterPro" id="IPR023214">
    <property type="entry name" value="HAD_sf"/>
</dbReference>
<feature type="region of interest" description="Disordered" evidence="6">
    <location>
        <begin position="1"/>
        <end position="114"/>
    </location>
</feature>
<feature type="transmembrane region" description="Helical" evidence="7">
    <location>
        <begin position="399"/>
        <end position="428"/>
    </location>
</feature>
<dbReference type="GO" id="GO:0016020">
    <property type="term" value="C:membrane"/>
    <property type="evidence" value="ECO:0007669"/>
    <property type="project" value="UniProtKB-SubCell"/>
</dbReference>
<dbReference type="GO" id="GO:0016887">
    <property type="term" value="F:ATP hydrolysis activity"/>
    <property type="evidence" value="ECO:0007669"/>
    <property type="project" value="InterPro"/>
</dbReference>
<feature type="transmembrane region" description="Helical" evidence="7">
    <location>
        <begin position="207"/>
        <end position="225"/>
    </location>
</feature>
<feature type="compositionally biased region" description="Basic and acidic residues" evidence="6">
    <location>
        <begin position="86"/>
        <end position="98"/>
    </location>
</feature>
<dbReference type="InterPro" id="IPR008250">
    <property type="entry name" value="ATPase_P-typ_transduc_dom_A_sf"/>
</dbReference>